<keyword evidence="2 3" id="KW-0804">Transcription</keyword>
<evidence type="ECO:0000256" key="2">
    <source>
        <dbReference type="ARBA" id="ARBA00023163"/>
    </source>
</evidence>
<sequence>MLEKCESAKERWGGVSDLIDAWLQDRQEVLVAYFNCSRRDHDKSLHARVQKLCSWLVDYASKGHFEIYELLLQEAEQFNDGGLELAATLMPKVESTTQILLDFNDDFSSEDDMTLAQEEGLPDRLSELGEVLEERFGLEDQLIELLHFIHRDRIADEVV</sequence>
<comment type="caution">
    <text evidence="4">The sequence shown here is derived from an EMBL/GenBank/DDBJ whole genome shotgun (WGS) entry which is preliminary data.</text>
</comment>
<dbReference type="PIRSF" id="PIRSF016548">
    <property type="entry name" value="Rsd_AlgQ"/>
    <property type="match status" value="1"/>
</dbReference>
<gene>
    <name evidence="4" type="ORF">C4K68_19715</name>
</gene>
<dbReference type="AlphaFoldDB" id="A0A2S5KLV4"/>
<keyword evidence="1 3" id="KW-0805">Transcription regulation</keyword>
<evidence type="ECO:0000313" key="5">
    <source>
        <dbReference type="Proteomes" id="UP000238196"/>
    </source>
</evidence>
<dbReference type="InterPro" id="IPR038309">
    <property type="entry name" value="Rsd/AlgQ_sf"/>
</dbReference>
<dbReference type="Proteomes" id="UP000238196">
    <property type="component" value="Unassembled WGS sequence"/>
</dbReference>
<dbReference type="EMBL" id="PRLP01000082">
    <property type="protein sequence ID" value="PPC75625.1"/>
    <property type="molecule type" value="Genomic_DNA"/>
</dbReference>
<organism evidence="4 5">
    <name type="scientific">Proteobacteria bacterium 228</name>
    <dbReference type="NCBI Taxonomy" id="2083153"/>
    <lineage>
        <taxon>Bacteria</taxon>
        <taxon>Pseudomonadati</taxon>
        <taxon>Pseudomonadota</taxon>
    </lineage>
</organism>
<dbReference type="Pfam" id="PF04353">
    <property type="entry name" value="Rsd_AlgQ"/>
    <property type="match status" value="1"/>
</dbReference>
<dbReference type="GO" id="GO:0006355">
    <property type="term" value="P:regulation of DNA-templated transcription"/>
    <property type="evidence" value="ECO:0007669"/>
    <property type="project" value="InterPro"/>
</dbReference>
<proteinExistence type="inferred from homology"/>
<evidence type="ECO:0000313" key="4">
    <source>
        <dbReference type="EMBL" id="PPC75625.1"/>
    </source>
</evidence>
<evidence type="ECO:0000256" key="1">
    <source>
        <dbReference type="ARBA" id="ARBA00023015"/>
    </source>
</evidence>
<comment type="similarity">
    <text evidence="3">Belongs to the Rsd/AlgQ family.</text>
</comment>
<dbReference type="OrthoDB" id="5567237at2"/>
<name>A0A2S5KLV4_9PROT</name>
<dbReference type="InterPro" id="IPR007448">
    <property type="entry name" value="Sigma70_reg_Rsd_AlgQ"/>
</dbReference>
<accession>A0A2S5KLV4</accession>
<protein>
    <submittedName>
        <fullName evidence="4">Sigma D regulator</fullName>
    </submittedName>
</protein>
<evidence type="ECO:0000256" key="3">
    <source>
        <dbReference type="RuleBase" id="RU004409"/>
    </source>
</evidence>
<dbReference type="Gene3D" id="1.20.120.1370">
    <property type="entry name" value="Regulator of RNA polymerase sigma(70) subunit, domain 4"/>
    <property type="match status" value="1"/>
</dbReference>
<dbReference type="NCBIfam" id="NF008723">
    <property type="entry name" value="PRK11718.1"/>
    <property type="match status" value="1"/>
</dbReference>
<reference evidence="4 5" key="1">
    <citation type="submission" date="2018-02" db="EMBL/GenBank/DDBJ databases">
        <title>novel marine gammaproteobacteria from coastal saline agro ecosystem.</title>
        <authorList>
            <person name="Krishnan R."/>
            <person name="Ramesh Kumar N."/>
        </authorList>
    </citation>
    <scope>NUCLEOTIDE SEQUENCE [LARGE SCALE GENOMIC DNA]</scope>
    <source>
        <strain evidence="4 5">228</strain>
    </source>
</reference>